<name>A0AAW2CIL0_9ROSI</name>
<dbReference type="PANTHER" id="PTHR33223">
    <property type="entry name" value="CCHC-TYPE DOMAIN-CONTAINING PROTEIN"/>
    <property type="match status" value="1"/>
</dbReference>
<evidence type="ECO:0008006" key="4">
    <source>
        <dbReference type="Google" id="ProtNLM"/>
    </source>
</evidence>
<gene>
    <name evidence="2" type="ORF">SO802_021536</name>
</gene>
<feature type="coiled-coil region" evidence="1">
    <location>
        <begin position="27"/>
        <end position="86"/>
    </location>
</feature>
<accession>A0AAW2CIL0</accession>
<dbReference type="Proteomes" id="UP001459277">
    <property type="component" value="Unassembled WGS sequence"/>
</dbReference>
<reference evidence="2 3" key="1">
    <citation type="submission" date="2024-01" db="EMBL/GenBank/DDBJ databases">
        <title>A telomere-to-telomere, gap-free genome of sweet tea (Lithocarpus litseifolius).</title>
        <authorList>
            <person name="Zhou J."/>
        </authorList>
    </citation>
    <scope>NUCLEOTIDE SEQUENCE [LARGE SCALE GENOMIC DNA]</scope>
    <source>
        <strain evidence="2">Zhou-2022a</strain>
        <tissue evidence="2">Leaf</tissue>
    </source>
</reference>
<sequence>MVKEGEHPNTEEPMNTQELLNTIVAIQIQLRENVNRMMQQFQNLKSNQEEDKTDHDPLAIESEKKINERMNNMEEMIRRARKMEDLMDYNSLSLLPNARLPPKFKMPTLDKFDGTGCPKSYLKMYMRAMHPLGTTEEVLAQMFQGTLTRATFRWFLNLDYARARRAIVTIYGDTFTVPKPVYGIDSEREPLTLDGIVIKRPISEKREGEVKKTPMDFAPYGNNNMVAMMRRMNYLPGMNLGRTAKKPTVQDLTIPTAISPFGLGYKPIDDDLLKMEMRKMARAKAKAKGLPCPPEPLKPL</sequence>
<evidence type="ECO:0000313" key="2">
    <source>
        <dbReference type="EMBL" id="KAK9996850.1"/>
    </source>
</evidence>
<dbReference type="AlphaFoldDB" id="A0AAW2CIL0"/>
<comment type="caution">
    <text evidence="2">The sequence shown here is derived from an EMBL/GenBank/DDBJ whole genome shotgun (WGS) entry which is preliminary data.</text>
</comment>
<organism evidence="2 3">
    <name type="scientific">Lithocarpus litseifolius</name>
    <dbReference type="NCBI Taxonomy" id="425828"/>
    <lineage>
        <taxon>Eukaryota</taxon>
        <taxon>Viridiplantae</taxon>
        <taxon>Streptophyta</taxon>
        <taxon>Embryophyta</taxon>
        <taxon>Tracheophyta</taxon>
        <taxon>Spermatophyta</taxon>
        <taxon>Magnoliopsida</taxon>
        <taxon>eudicotyledons</taxon>
        <taxon>Gunneridae</taxon>
        <taxon>Pentapetalae</taxon>
        <taxon>rosids</taxon>
        <taxon>fabids</taxon>
        <taxon>Fagales</taxon>
        <taxon>Fagaceae</taxon>
        <taxon>Lithocarpus</taxon>
    </lineage>
</organism>
<dbReference type="PANTHER" id="PTHR33223:SF8">
    <property type="entry name" value="OS04G0172440 PROTEIN"/>
    <property type="match status" value="1"/>
</dbReference>
<evidence type="ECO:0000256" key="1">
    <source>
        <dbReference type="SAM" id="Coils"/>
    </source>
</evidence>
<protein>
    <recommendedName>
        <fullName evidence="4">G-patch domain-containing protein</fullName>
    </recommendedName>
</protein>
<keyword evidence="1" id="KW-0175">Coiled coil</keyword>
<keyword evidence="3" id="KW-1185">Reference proteome</keyword>
<evidence type="ECO:0000313" key="3">
    <source>
        <dbReference type="Proteomes" id="UP001459277"/>
    </source>
</evidence>
<proteinExistence type="predicted"/>
<dbReference type="EMBL" id="JAZDWU010000007">
    <property type="protein sequence ID" value="KAK9996850.1"/>
    <property type="molecule type" value="Genomic_DNA"/>
</dbReference>